<dbReference type="InterPro" id="IPR006860">
    <property type="entry name" value="FecR"/>
</dbReference>
<keyword evidence="1" id="KW-0472">Membrane</keyword>
<dbReference type="KEGG" id="lmb:C9I47_1116"/>
<dbReference type="Gene3D" id="2.60.120.1440">
    <property type="match status" value="1"/>
</dbReference>
<evidence type="ECO:0000259" key="3">
    <source>
        <dbReference type="Pfam" id="PF16220"/>
    </source>
</evidence>
<dbReference type="RefSeq" id="WP_111265965.1">
    <property type="nucleotide sequence ID" value="NZ_CP029843.1"/>
</dbReference>
<keyword evidence="1" id="KW-0812">Transmembrane</keyword>
<evidence type="ECO:0000256" key="1">
    <source>
        <dbReference type="SAM" id="Phobius"/>
    </source>
</evidence>
<dbReference type="GO" id="GO:0016989">
    <property type="term" value="F:sigma factor antagonist activity"/>
    <property type="evidence" value="ECO:0007669"/>
    <property type="project" value="TreeGrafter"/>
</dbReference>
<protein>
    <submittedName>
        <fullName evidence="4">Membrane protein</fullName>
    </submittedName>
</protein>
<evidence type="ECO:0000313" key="5">
    <source>
        <dbReference type="Proteomes" id="UP000249447"/>
    </source>
</evidence>
<dbReference type="Pfam" id="PF16220">
    <property type="entry name" value="DUF4880"/>
    <property type="match status" value="1"/>
</dbReference>
<evidence type="ECO:0000259" key="2">
    <source>
        <dbReference type="Pfam" id="PF04773"/>
    </source>
</evidence>
<gene>
    <name evidence="4" type="ORF">C9I47_1116</name>
</gene>
<keyword evidence="1" id="KW-1133">Transmembrane helix</keyword>
<name>A0A2U9T2V9_9GAMM</name>
<dbReference type="EMBL" id="CP029843">
    <property type="protein sequence ID" value="AWV06833.1"/>
    <property type="molecule type" value="Genomic_DNA"/>
</dbReference>
<accession>A0A2U9T2V9</accession>
<organism evidence="4 5">
    <name type="scientific">Marilutibacter maris</name>
    <dbReference type="NCBI Taxonomy" id="1605891"/>
    <lineage>
        <taxon>Bacteria</taxon>
        <taxon>Pseudomonadati</taxon>
        <taxon>Pseudomonadota</taxon>
        <taxon>Gammaproteobacteria</taxon>
        <taxon>Lysobacterales</taxon>
        <taxon>Lysobacteraceae</taxon>
        <taxon>Marilutibacter</taxon>
    </lineage>
</organism>
<dbReference type="InterPro" id="IPR012373">
    <property type="entry name" value="Ferrdict_sens_TM"/>
</dbReference>
<dbReference type="PIRSF" id="PIRSF018266">
    <property type="entry name" value="FecR"/>
    <property type="match status" value="1"/>
</dbReference>
<dbReference type="InterPro" id="IPR032623">
    <property type="entry name" value="FecR_N"/>
</dbReference>
<dbReference type="PANTHER" id="PTHR30273">
    <property type="entry name" value="PERIPLASMIC SIGNAL SENSOR AND SIGMA FACTOR ACTIVATOR FECR-RELATED"/>
    <property type="match status" value="1"/>
</dbReference>
<dbReference type="PANTHER" id="PTHR30273:SF2">
    <property type="entry name" value="PROTEIN FECR"/>
    <property type="match status" value="1"/>
</dbReference>
<dbReference type="Pfam" id="PF04773">
    <property type="entry name" value="FecR"/>
    <property type="match status" value="1"/>
</dbReference>
<feature type="domain" description="FecR N-terminal" evidence="3">
    <location>
        <begin position="13"/>
        <end position="53"/>
    </location>
</feature>
<feature type="domain" description="FecR protein" evidence="2">
    <location>
        <begin position="120"/>
        <end position="210"/>
    </location>
</feature>
<feature type="transmembrane region" description="Helical" evidence="1">
    <location>
        <begin position="92"/>
        <end position="110"/>
    </location>
</feature>
<reference evidence="4 5" key="1">
    <citation type="submission" date="2018-05" db="EMBL/GenBank/DDBJ databases">
        <title>The complete genome of Lysobacter maris HZ9B, a marine bacterium antagonistic against terrestrial plant pathogens.</title>
        <authorList>
            <person name="Zhang X.-Q."/>
        </authorList>
    </citation>
    <scope>NUCLEOTIDE SEQUENCE [LARGE SCALE GENOMIC DNA]</scope>
    <source>
        <strain evidence="4 5">HZ9B</strain>
    </source>
</reference>
<sequence>MSVGHITRLDDLAADWLARLESPECSMAERAAFEDWLAASPRHVEAYLEAERLHLLAAGLADDELLRAAIGEMSPPAPRTASRTRRSRWRPWSAAVAAVLVLAIGAATWLRPQPPQVAGYATAVGEQREIVLEDGTRMLLDTDTRVETRFDADLRVVELISGRARFEVGQDPDRPFLVRAASGTVRDIGTTFQVSRRGDDIDVGLIEGIVLVSRGDDGPGRRLAPGEQLHVDPQGRFTPTRALDLEVANGWPRGELVFRKRRLDDLLVEMNRYSEVPLRLAEPELAGIAVSGVFRVDEQAALVEALRQGWGLRAESRDDGVFLYGPAE</sequence>
<proteinExistence type="predicted"/>
<dbReference type="Proteomes" id="UP000249447">
    <property type="component" value="Chromosome"/>
</dbReference>
<keyword evidence="5" id="KW-1185">Reference proteome</keyword>
<dbReference type="AlphaFoldDB" id="A0A2U9T2V9"/>
<dbReference type="OrthoDB" id="9771237at2"/>
<evidence type="ECO:0000313" key="4">
    <source>
        <dbReference type="EMBL" id="AWV06833.1"/>
    </source>
</evidence>